<dbReference type="SUPFAM" id="SSF53335">
    <property type="entry name" value="S-adenosyl-L-methionine-dependent methyltransferases"/>
    <property type="match status" value="1"/>
</dbReference>
<dbReference type="GO" id="GO:0043565">
    <property type="term" value="F:sequence-specific DNA binding"/>
    <property type="evidence" value="ECO:0007669"/>
    <property type="project" value="TreeGrafter"/>
</dbReference>
<reference evidence="7" key="1">
    <citation type="journal article" date="2020" name="Nature">
        <title>Giant virus diversity and host interactions through global metagenomics.</title>
        <authorList>
            <person name="Schulz F."/>
            <person name="Roux S."/>
            <person name="Paez-Espino D."/>
            <person name="Jungbluth S."/>
            <person name="Walsh D.A."/>
            <person name="Denef V.J."/>
            <person name="McMahon K.D."/>
            <person name="Konstantinidis K.T."/>
            <person name="Eloe-Fadrosh E.A."/>
            <person name="Kyrpides N.C."/>
            <person name="Woyke T."/>
        </authorList>
    </citation>
    <scope>NUCLEOTIDE SEQUENCE</scope>
    <source>
        <strain evidence="7">GVMAG-M-3300009422-16</strain>
    </source>
</reference>
<evidence type="ECO:0000256" key="3">
    <source>
        <dbReference type="ARBA" id="ARBA00022603"/>
    </source>
</evidence>
<dbReference type="GO" id="GO:0009007">
    <property type="term" value="F:site-specific DNA-methyltransferase (adenine-specific) activity"/>
    <property type="evidence" value="ECO:0007669"/>
    <property type="project" value="UniProtKB-EC"/>
</dbReference>
<dbReference type="PANTHER" id="PTHR30481:SF3">
    <property type="entry name" value="DNA ADENINE METHYLASE"/>
    <property type="match status" value="1"/>
</dbReference>
<evidence type="ECO:0000256" key="1">
    <source>
        <dbReference type="ARBA" id="ARBA00006594"/>
    </source>
</evidence>
<dbReference type="InterPro" id="IPR023095">
    <property type="entry name" value="Ade_MeTrfase_dom_2"/>
</dbReference>
<dbReference type="GO" id="GO:0009307">
    <property type="term" value="P:DNA restriction-modification system"/>
    <property type="evidence" value="ECO:0007669"/>
    <property type="project" value="InterPro"/>
</dbReference>
<evidence type="ECO:0000256" key="6">
    <source>
        <dbReference type="ARBA" id="ARBA00047942"/>
    </source>
</evidence>
<dbReference type="Pfam" id="PF02086">
    <property type="entry name" value="MethyltransfD12"/>
    <property type="match status" value="1"/>
</dbReference>
<dbReference type="NCBIfam" id="TIGR00571">
    <property type="entry name" value="dam"/>
    <property type="match status" value="1"/>
</dbReference>
<comment type="catalytic activity">
    <reaction evidence="6">
        <text>a 2'-deoxyadenosine in DNA + S-adenosyl-L-methionine = an N(6)-methyl-2'-deoxyadenosine in DNA + S-adenosyl-L-homocysteine + H(+)</text>
        <dbReference type="Rhea" id="RHEA:15197"/>
        <dbReference type="Rhea" id="RHEA-COMP:12418"/>
        <dbReference type="Rhea" id="RHEA-COMP:12419"/>
        <dbReference type="ChEBI" id="CHEBI:15378"/>
        <dbReference type="ChEBI" id="CHEBI:57856"/>
        <dbReference type="ChEBI" id="CHEBI:59789"/>
        <dbReference type="ChEBI" id="CHEBI:90615"/>
        <dbReference type="ChEBI" id="CHEBI:90616"/>
        <dbReference type="EC" id="2.1.1.72"/>
    </reaction>
</comment>
<dbReference type="InterPro" id="IPR012327">
    <property type="entry name" value="MeTrfase_D12"/>
</dbReference>
<protein>
    <recommendedName>
        <fullName evidence="2">site-specific DNA-methyltransferase (adenine-specific)</fullName>
        <ecNumber evidence="2">2.1.1.72</ecNumber>
    </recommendedName>
</protein>
<dbReference type="InterPro" id="IPR012263">
    <property type="entry name" value="M_m6A_EcoRV"/>
</dbReference>
<dbReference type="PIRSF" id="PIRSF000398">
    <property type="entry name" value="M_m6A_EcoRV"/>
    <property type="match status" value="1"/>
</dbReference>
<dbReference type="Gene3D" id="1.10.1020.10">
    <property type="entry name" value="Adenine-specific Methyltransferase, Domain 2"/>
    <property type="match status" value="1"/>
</dbReference>
<evidence type="ECO:0000256" key="2">
    <source>
        <dbReference type="ARBA" id="ARBA00011900"/>
    </source>
</evidence>
<keyword evidence="5" id="KW-0949">S-adenosyl-L-methionine</keyword>
<dbReference type="GO" id="GO:0032259">
    <property type="term" value="P:methylation"/>
    <property type="evidence" value="ECO:0007669"/>
    <property type="project" value="UniProtKB-KW"/>
</dbReference>
<dbReference type="GO" id="GO:1904047">
    <property type="term" value="F:S-adenosyl-L-methionine binding"/>
    <property type="evidence" value="ECO:0007669"/>
    <property type="project" value="TreeGrafter"/>
</dbReference>
<keyword evidence="3" id="KW-0489">Methyltransferase</keyword>
<evidence type="ECO:0000256" key="4">
    <source>
        <dbReference type="ARBA" id="ARBA00022679"/>
    </source>
</evidence>
<dbReference type="InterPro" id="IPR029063">
    <property type="entry name" value="SAM-dependent_MTases_sf"/>
</dbReference>
<dbReference type="InterPro" id="IPR002052">
    <property type="entry name" value="DNA_methylase_N6_adenine_CS"/>
</dbReference>
<proteinExistence type="inferred from homology"/>
<dbReference type="AlphaFoldDB" id="A0A6C0B3U6"/>
<organism evidence="7">
    <name type="scientific">viral metagenome</name>
    <dbReference type="NCBI Taxonomy" id="1070528"/>
    <lineage>
        <taxon>unclassified sequences</taxon>
        <taxon>metagenomes</taxon>
        <taxon>organismal metagenomes</taxon>
    </lineage>
</organism>
<accession>A0A6C0B3U6</accession>
<dbReference type="PANTHER" id="PTHR30481">
    <property type="entry name" value="DNA ADENINE METHYLASE"/>
    <property type="match status" value="1"/>
</dbReference>
<dbReference type="PROSITE" id="PS00092">
    <property type="entry name" value="N6_MTASE"/>
    <property type="match status" value="1"/>
</dbReference>
<evidence type="ECO:0000256" key="5">
    <source>
        <dbReference type="ARBA" id="ARBA00022691"/>
    </source>
</evidence>
<name>A0A6C0B3U6_9ZZZZ</name>
<dbReference type="GO" id="GO:0006298">
    <property type="term" value="P:mismatch repair"/>
    <property type="evidence" value="ECO:0007669"/>
    <property type="project" value="TreeGrafter"/>
</dbReference>
<evidence type="ECO:0000313" key="7">
    <source>
        <dbReference type="EMBL" id="QHS86897.1"/>
    </source>
</evidence>
<dbReference type="EC" id="2.1.1.72" evidence="2"/>
<dbReference type="Gene3D" id="3.40.50.150">
    <property type="entry name" value="Vaccinia Virus protein VP39"/>
    <property type="match status" value="1"/>
</dbReference>
<dbReference type="PRINTS" id="PR00505">
    <property type="entry name" value="D12N6MTFRASE"/>
</dbReference>
<keyword evidence="4" id="KW-0808">Transferase</keyword>
<sequence length="329" mass="37954">MSVIIKLKFYSDPTYHTLETIAIDTSEIPKPFIKWVGGKSQIIKEIIKTFPSAPIKINNYREIFLGGGSVLFAVLYLIKENKVIVEGKLYAYDFNPILIQVYKDVQKNKEKLFACIQEYINSYKDLPILENSNRKPKTLDEAKTSKESYYYWLRTQFNQMQNNPIKKSALFIFLNKTCFRGVYREGPHGFNVPYGHYKKTPTIITKETLDNISNLIKDVEFTCCDFRDSINNAQPGDFMYLDPPYAPINETSFVGYNKKGFGLQDHKDLFALVNNLTDKQVRVCISNAKVPLVMDSFDKKKYTIRELECRRAIHSKNPGAKAVEVIITN</sequence>
<comment type="similarity">
    <text evidence="1">Belongs to the N(4)/N(6)-methyltransferase family.</text>
</comment>
<dbReference type="EMBL" id="MN739065">
    <property type="protein sequence ID" value="QHS86897.1"/>
    <property type="molecule type" value="Genomic_DNA"/>
</dbReference>